<keyword evidence="3" id="KW-1185">Reference proteome</keyword>
<dbReference type="eggNOG" id="COG1403">
    <property type="taxonomic scope" value="Bacteria"/>
</dbReference>
<gene>
    <name evidence="2" type="ORF">BF93_04750</name>
</gene>
<reference evidence="2 3" key="1">
    <citation type="submission" date="2014-02" db="EMBL/GenBank/DDBJ databases">
        <title>Genome sequence of Brachybacterium phenoliresistens strain W13A50.</title>
        <authorList>
            <person name="Wang X."/>
        </authorList>
    </citation>
    <scope>NUCLEOTIDE SEQUENCE [LARGE SCALE GENOMIC DNA]</scope>
    <source>
        <strain evidence="2 3">W13A50</strain>
    </source>
</reference>
<evidence type="ECO:0000313" key="2">
    <source>
        <dbReference type="EMBL" id="EWS80155.1"/>
    </source>
</evidence>
<name>Z9JP15_9MICO</name>
<dbReference type="InterPro" id="IPR003615">
    <property type="entry name" value="HNH_nuc"/>
</dbReference>
<comment type="caution">
    <text evidence="2">The sequence shown here is derived from an EMBL/GenBank/DDBJ whole genome shotgun (WGS) entry which is preliminary data.</text>
</comment>
<keyword evidence="2" id="KW-0378">Hydrolase</keyword>
<evidence type="ECO:0000313" key="3">
    <source>
        <dbReference type="Proteomes" id="UP000023067"/>
    </source>
</evidence>
<evidence type="ECO:0000256" key="1">
    <source>
        <dbReference type="SAM" id="MobiDB-lite"/>
    </source>
</evidence>
<dbReference type="HOGENOM" id="CLU_027325_0_0_11"/>
<feature type="region of interest" description="Disordered" evidence="1">
    <location>
        <begin position="478"/>
        <end position="499"/>
    </location>
</feature>
<proteinExistence type="predicted"/>
<dbReference type="STRING" id="396014.BF93_04750"/>
<dbReference type="Proteomes" id="UP000023067">
    <property type="component" value="Unassembled WGS sequence"/>
</dbReference>
<sequence>MPSDEEIRRAIEQHVPRRFRVAAPRRRVTRTDLPARAEESGDVELGSLLQDLWDAEARASQLHAQRTRVLAALAVDPGEGDDARLELELNADRAALALQVTRQVALRRILDARMAVRSLPRSLERLAAGRMPVDRFTRLLRSTRALRDAHRRIIDQLVEDWGEGLTADTFERRLRQLVAWMTDRMDRAEGPREPRRGIEVLPPAEDGTACLQVFGPAPEILDLGRRLDAAARAVQDVQRRALAAGTDVPLDPDGSAAGRGRPLPLTLIGYQLLRTASFDTEGVEVPRPRFRMNITVPAMTLLGVSDAPGLLDGITPIPADMARELAGGCDVWHRVLTDPSTGAYLPLATDTYRPSAGLLEHLRQRGPTCAVPSCTRSVCTASENDHIREYDPAHPELGGPTSSENCHLLCWMHHRMKTLGMLDPVRLGPAPGAGPAGVSPGRTRWRIGAAGERCTALDDVDLMTPAVVAEFEELWEAHQERERRRLHPPRPDPGPPPPF</sequence>
<keyword evidence="2" id="KW-0540">Nuclease</keyword>
<protein>
    <submittedName>
        <fullName evidence="2">HNH endonuclease</fullName>
    </submittedName>
</protein>
<organism evidence="2 3">
    <name type="scientific">Brachybacterium phenoliresistens</name>
    <dbReference type="NCBI Taxonomy" id="396014"/>
    <lineage>
        <taxon>Bacteria</taxon>
        <taxon>Bacillati</taxon>
        <taxon>Actinomycetota</taxon>
        <taxon>Actinomycetes</taxon>
        <taxon>Micrococcales</taxon>
        <taxon>Dermabacteraceae</taxon>
        <taxon>Brachybacterium</taxon>
    </lineage>
</organism>
<dbReference type="AlphaFoldDB" id="Z9JP15"/>
<accession>Z9JP15</accession>
<dbReference type="CDD" id="cd00085">
    <property type="entry name" value="HNHc"/>
    <property type="match status" value="1"/>
</dbReference>
<dbReference type="EMBL" id="JDYK01000018">
    <property type="protein sequence ID" value="EWS80155.1"/>
    <property type="molecule type" value="Genomic_DNA"/>
</dbReference>
<keyword evidence="2" id="KW-0255">Endonuclease</keyword>
<dbReference type="PATRIC" id="fig|396014.3.peg.2982"/>
<dbReference type="GO" id="GO:0004519">
    <property type="term" value="F:endonuclease activity"/>
    <property type="evidence" value="ECO:0007669"/>
    <property type="project" value="UniProtKB-KW"/>
</dbReference>